<dbReference type="PANTHER" id="PTHR13369:SF0">
    <property type="entry name" value="GLUTATHIONE S-TRANSFERASE C-TERMINAL DOMAIN-CONTAINING PROTEIN"/>
    <property type="match status" value="1"/>
</dbReference>
<evidence type="ECO:0000259" key="1">
    <source>
        <dbReference type="Pfam" id="PF13679"/>
    </source>
</evidence>
<dbReference type="PANTHER" id="PTHR13369">
    <property type="match status" value="1"/>
</dbReference>
<sequence>MSLLNQFQQLDTCLSNTRDYWQRVAFDYLTLPFTDELNHFLLSLDDSEVAVLDADQNRLYDVFSEYIPHLSELASLTALPYTERPRESVPFWLSNGIKGRKLIQLQDFVSHVPEQQLPVLEWCAGKGHLGRLMAHLGAPEVHAIELQAGLCEQGIHSAKQQALNVTFSCANVLTDNTVPYFKAQQHAIALHACGALHQTFIRRAAAGHCQKISLSPCCYHLFTEPTYQPMSEEVKHSKLTLSHSDMKLALQETVTAPDRIAVVRRKEVTWRLGFDALRRECTDSEVYISVPSVNKSIFSGEFSDFCQWAAMQKNINLPAEVNYDEYLLQGQKRKRITDRIELVRHVFRRALEIWLVLDRGLYLQSAGYDVTLSEFCEKQLTPRNILIHATRK</sequence>
<gene>
    <name evidence="2" type="ORF">PAUR_a4294</name>
</gene>
<dbReference type="Gene3D" id="3.40.50.150">
    <property type="entry name" value="Vaccinia Virus protein VP39"/>
    <property type="match status" value="1"/>
</dbReference>
<dbReference type="InterPro" id="IPR029063">
    <property type="entry name" value="SAM-dependent_MTases_sf"/>
</dbReference>
<name>A0ABR9EFF6_9GAMM</name>
<keyword evidence="3" id="KW-1185">Reference proteome</keyword>
<dbReference type="Proteomes" id="UP000615755">
    <property type="component" value="Unassembled WGS sequence"/>
</dbReference>
<dbReference type="RefSeq" id="WP_192508928.1">
    <property type="nucleotide sequence ID" value="NZ_AQGV01000013.1"/>
</dbReference>
<comment type="caution">
    <text evidence="2">The sequence shown here is derived from an EMBL/GenBank/DDBJ whole genome shotgun (WGS) entry which is preliminary data.</text>
</comment>
<protein>
    <recommendedName>
        <fullName evidence="1">Methyltransferase domain-containing protein</fullName>
    </recommendedName>
</protein>
<evidence type="ECO:0000313" key="3">
    <source>
        <dbReference type="Proteomes" id="UP000615755"/>
    </source>
</evidence>
<accession>A0ABR9EFF6</accession>
<proteinExistence type="predicted"/>
<dbReference type="Pfam" id="PF13679">
    <property type="entry name" value="Methyltransf_32"/>
    <property type="match status" value="1"/>
</dbReference>
<feature type="domain" description="Methyltransferase" evidence="1">
    <location>
        <begin position="113"/>
        <end position="223"/>
    </location>
</feature>
<dbReference type="EMBL" id="AQGV01000013">
    <property type="protein sequence ID" value="MBE0369730.1"/>
    <property type="molecule type" value="Genomic_DNA"/>
</dbReference>
<dbReference type="SUPFAM" id="SSF53335">
    <property type="entry name" value="S-adenosyl-L-methionine-dependent methyltransferases"/>
    <property type="match status" value="1"/>
</dbReference>
<evidence type="ECO:0000313" key="2">
    <source>
        <dbReference type="EMBL" id="MBE0369730.1"/>
    </source>
</evidence>
<dbReference type="InterPro" id="IPR025714">
    <property type="entry name" value="Methyltranfer_dom"/>
</dbReference>
<reference evidence="2 3" key="1">
    <citation type="submission" date="2015-03" db="EMBL/GenBank/DDBJ databases">
        <title>Genome sequence of Pseudoalteromonas aurantia.</title>
        <authorList>
            <person name="Xie B.-B."/>
            <person name="Rong J.-C."/>
            <person name="Qin Q.-L."/>
            <person name="Zhang Y.-Z."/>
        </authorList>
    </citation>
    <scope>NUCLEOTIDE SEQUENCE [LARGE SCALE GENOMIC DNA]</scope>
    <source>
        <strain evidence="2 3">208</strain>
    </source>
</reference>
<organism evidence="2 3">
    <name type="scientific">Pseudoalteromonas aurantia 208</name>
    <dbReference type="NCBI Taxonomy" id="1314867"/>
    <lineage>
        <taxon>Bacteria</taxon>
        <taxon>Pseudomonadati</taxon>
        <taxon>Pseudomonadota</taxon>
        <taxon>Gammaproteobacteria</taxon>
        <taxon>Alteromonadales</taxon>
        <taxon>Pseudoalteromonadaceae</taxon>
        <taxon>Pseudoalteromonas</taxon>
    </lineage>
</organism>